<dbReference type="InterPro" id="IPR000917">
    <property type="entry name" value="Sulfatase_N"/>
</dbReference>
<comment type="caution">
    <text evidence="4">The sequence shown here is derived from an EMBL/GenBank/DDBJ whole genome shotgun (WGS) entry which is preliminary data.</text>
</comment>
<evidence type="ECO:0000256" key="1">
    <source>
        <dbReference type="ARBA" id="ARBA00022723"/>
    </source>
</evidence>
<evidence type="ECO:0000313" key="4">
    <source>
        <dbReference type="EMBL" id="MFC0081941.1"/>
    </source>
</evidence>
<dbReference type="Gene3D" id="3.40.720.10">
    <property type="entry name" value="Alkaline Phosphatase, subunit A"/>
    <property type="match status" value="1"/>
</dbReference>
<dbReference type="RefSeq" id="WP_377789277.1">
    <property type="nucleotide sequence ID" value="NZ_JBHLYQ010000058.1"/>
</dbReference>
<dbReference type="CDD" id="cd16022">
    <property type="entry name" value="sulfatase_like"/>
    <property type="match status" value="1"/>
</dbReference>
<name>A0ABV6C538_9ACTN</name>
<keyword evidence="5" id="KW-1185">Reference proteome</keyword>
<evidence type="ECO:0000259" key="3">
    <source>
        <dbReference type="Pfam" id="PF00884"/>
    </source>
</evidence>
<reference evidence="4 5" key="1">
    <citation type="submission" date="2024-09" db="EMBL/GenBank/DDBJ databases">
        <authorList>
            <person name="Sun Q."/>
            <person name="Mori K."/>
        </authorList>
    </citation>
    <scope>NUCLEOTIDE SEQUENCE [LARGE SCALE GENOMIC DNA]</scope>
    <source>
        <strain evidence="4 5">JCM 15389</strain>
    </source>
</reference>
<protein>
    <submittedName>
        <fullName evidence="4">Sulfatase</fullName>
    </submittedName>
</protein>
<keyword evidence="1" id="KW-0479">Metal-binding</keyword>
<dbReference type="PANTHER" id="PTHR45953">
    <property type="entry name" value="IDURONATE 2-SULFATASE"/>
    <property type="match status" value="1"/>
</dbReference>
<sequence>MGRKILLVTTDQQRYDHLGCNGGTLARTPVVDSLARAGIRYERAVPQSVVCMPSRATILTGQHPATHGVWMNGVPLPTDAPSVAEVLRRAGYRTALIGKAHFEPFLDPFLRFPENALATRGTRPAGGAHRGFEHLELAGHGAQGPLHYARWLRAEHPEAVGMFLSPLDDDLQVTATGGGDTGAPQVHRNPIPRAWYHTDWVADRTIAWLRGVAQHEDWFCWMSFPDPHHPWDPPEAEMNRIDWRGVPLPPGYPQTAAQRSAVLATKPRQWRLWHEGRLVTNYEAPARFVPARLTDDQLREIRARNAVASELIDEALGRVLAEVERRGWGQDLDVVFTSDHGELEGDFGLLFKGPCHVDGLMRVPLVWRPAPSCGATPGVVHRPVGLVDLAPTLCQIAGLPAPPWLQGRALPTDDQEGPERVLTSWDSELFGVGVHLRTITRDGWVCTAALPGSLHDGTEGELYDLADDPLQWVNRFDDPGCRTLRDDLLADLWDAQPPARAARLELEAPV</sequence>
<dbReference type="InterPro" id="IPR017850">
    <property type="entry name" value="Alkaline_phosphatase_core_sf"/>
</dbReference>
<dbReference type="Proteomes" id="UP001589788">
    <property type="component" value="Unassembled WGS sequence"/>
</dbReference>
<dbReference type="SUPFAM" id="SSF53649">
    <property type="entry name" value="Alkaline phosphatase-like"/>
    <property type="match status" value="1"/>
</dbReference>
<gene>
    <name evidence="4" type="ORF">ACFFRE_07245</name>
</gene>
<accession>A0ABV6C538</accession>
<proteinExistence type="predicted"/>
<dbReference type="Pfam" id="PF00884">
    <property type="entry name" value="Sulfatase"/>
    <property type="match status" value="1"/>
</dbReference>
<keyword evidence="2" id="KW-0378">Hydrolase</keyword>
<evidence type="ECO:0000256" key="2">
    <source>
        <dbReference type="ARBA" id="ARBA00022801"/>
    </source>
</evidence>
<evidence type="ECO:0000313" key="5">
    <source>
        <dbReference type="Proteomes" id="UP001589788"/>
    </source>
</evidence>
<organism evidence="4 5">
    <name type="scientific">Aciditerrimonas ferrireducens</name>
    <dbReference type="NCBI Taxonomy" id="667306"/>
    <lineage>
        <taxon>Bacteria</taxon>
        <taxon>Bacillati</taxon>
        <taxon>Actinomycetota</taxon>
        <taxon>Acidimicrobiia</taxon>
        <taxon>Acidimicrobiales</taxon>
        <taxon>Acidimicrobiaceae</taxon>
        <taxon>Aciditerrimonas</taxon>
    </lineage>
</organism>
<feature type="domain" description="Sulfatase N-terminal" evidence="3">
    <location>
        <begin position="5"/>
        <end position="398"/>
    </location>
</feature>
<dbReference type="EMBL" id="JBHLYQ010000058">
    <property type="protein sequence ID" value="MFC0081941.1"/>
    <property type="molecule type" value="Genomic_DNA"/>
</dbReference>
<dbReference type="PANTHER" id="PTHR45953:SF1">
    <property type="entry name" value="IDURONATE 2-SULFATASE"/>
    <property type="match status" value="1"/>
</dbReference>